<proteinExistence type="predicted"/>
<sequence length="513" mass="57561">MIPIPETYLPYADIRRCGLQVTFEMVDVDAAETAEAAVSDACEMAQITQTHDRTEHPSYRYASLEQDYWRLDGSFLLPEQEKLPSQQTGWWSDRISGADGVFDTPPVLRFSWNADQSSVGFTVCFDDAGEQYASRFRLRAYDANGVLLKNVLVENIADRCELDVPVEHYRTITLEFLQTHAPFRRVRVTEVIFGLIKRFSQENTVSATLDYSFSPIGESLPTNELTLTIDNSDASWNMANPKGVYAYLQQTQPLDVSLTIGEDSVYMGRFYFTTASAEDNAMTAKITANDRVYWLDSIKCRLGSTGTWTLDQAVRTVLETAGMDIPLSMPVELGERVVRRSLPKDCSCRDALRLLAQAAQCTCRMDRNGTLTFFDALQLDTASGFLNLNRMEEPPRMKVASEINTVELIVPNEYEEDTEETVYTASDRREGEPIQTAEYENAAAADAALAGWLLRFHKRRLSYIVTERGDPAKEPADIVSVSDSYGGRQDVLITRLKFNYDGGLSCETEGCGL</sequence>
<evidence type="ECO:0000313" key="1">
    <source>
        <dbReference type="EMBL" id="DAD80904.1"/>
    </source>
</evidence>
<dbReference type="SUPFAM" id="SSF69279">
    <property type="entry name" value="Phage tail proteins"/>
    <property type="match status" value="1"/>
</dbReference>
<organism evidence="1">
    <name type="scientific">Siphoviridae sp. ct1Zj2</name>
    <dbReference type="NCBI Taxonomy" id="2826272"/>
    <lineage>
        <taxon>Viruses</taxon>
        <taxon>Duplodnaviria</taxon>
        <taxon>Heunggongvirae</taxon>
        <taxon>Uroviricota</taxon>
        <taxon>Caudoviricetes</taxon>
    </lineage>
</organism>
<name>A0A8S5MFD6_9CAUD</name>
<reference evidence="1" key="1">
    <citation type="journal article" date="2021" name="Proc. Natl. Acad. Sci. U.S.A.">
        <title>A Catalog of Tens of Thousands of Viruses from Human Metagenomes Reveals Hidden Associations with Chronic Diseases.</title>
        <authorList>
            <person name="Tisza M.J."/>
            <person name="Buck C.B."/>
        </authorList>
    </citation>
    <scope>NUCLEOTIDE SEQUENCE</scope>
    <source>
        <strain evidence="1">Ct1Zj2</strain>
    </source>
</reference>
<protein>
    <submittedName>
        <fullName evidence="1">Tail protein</fullName>
    </submittedName>
</protein>
<dbReference type="EMBL" id="BK014890">
    <property type="protein sequence ID" value="DAD80904.1"/>
    <property type="molecule type" value="Genomic_DNA"/>
</dbReference>
<accession>A0A8S5MFD6</accession>